<gene>
    <name evidence="8" type="ORF">FJR03_04895</name>
</gene>
<feature type="transmembrane region" description="Helical" evidence="6">
    <location>
        <begin position="217"/>
        <end position="235"/>
    </location>
</feature>
<keyword evidence="9" id="KW-1185">Reference proteome</keyword>
<sequence>MKTFFLLFTLVVFLFGAEEEKNIWGNDNIWIKTYTNAKNYKIIINNIVKIESKIKRAKNNPVLLSELNQRLELQKSKLDLYEQNKGFDTLLYPYKFTMPNVNLYEYLSKKTRNELDHKIERYIVLKNDFYLAISMLKNDAKKHKNVSKKDIAYFEEFKENVDKTYLNLLDAKSELQSRYKEYETQSLQKHLITLFVFVISYLLYKTFFWLTRKRNRFLTVLYVLFLLGFLVFRYIDDLLYFITFLSVAAAALTLALREVILNLAASVYILFSNVIRIGDRIMVQFETKHTIGDIVDISLMKIKLHEIGDYTNLKEVKNVGRTIYLPNSYIFTKVFYNYSRKKDGFINNLVEFEFSVDSDFDRIESVTHEVMDELGLIHTISFSLNNLKTGVVAMISYETNYQMASQNRGEISIKLLRAYKNDEAIILKAAKASAKKASDGASE</sequence>
<evidence type="ECO:0000259" key="7">
    <source>
        <dbReference type="Pfam" id="PF00924"/>
    </source>
</evidence>
<dbReference type="PANTHER" id="PTHR30566">
    <property type="entry name" value="YNAI-RELATED MECHANOSENSITIVE ION CHANNEL"/>
    <property type="match status" value="1"/>
</dbReference>
<proteinExistence type="predicted"/>
<dbReference type="Gene3D" id="2.30.30.60">
    <property type="match status" value="1"/>
</dbReference>
<evidence type="ECO:0000313" key="8">
    <source>
        <dbReference type="EMBL" id="QOP41114.1"/>
    </source>
</evidence>
<keyword evidence="5" id="KW-0175">Coiled coil</keyword>
<dbReference type="InterPro" id="IPR010920">
    <property type="entry name" value="LSM_dom_sf"/>
</dbReference>
<name>A0A7M1AUL4_9BACT</name>
<dbReference type="RefSeq" id="WP_193114533.1">
    <property type="nucleotide sequence ID" value="NZ_CP041165.1"/>
</dbReference>
<feature type="coiled-coil region" evidence="5">
    <location>
        <begin position="40"/>
        <end position="84"/>
    </location>
</feature>
<comment type="subcellular location">
    <subcellularLocation>
        <location evidence="1">Membrane</location>
    </subcellularLocation>
</comment>
<evidence type="ECO:0000256" key="6">
    <source>
        <dbReference type="SAM" id="Phobius"/>
    </source>
</evidence>
<dbReference type="Pfam" id="PF00924">
    <property type="entry name" value="MS_channel_2nd"/>
    <property type="match status" value="1"/>
</dbReference>
<evidence type="ECO:0000256" key="5">
    <source>
        <dbReference type="SAM" id="Coils"/>
    </source>
</evidence>
<dbReference type="GO" id="GO:0016020">
    <property type="term" value="C:membrane"/>
    <property type="evidence" value="ECO:0007669"/>
    <property type="project" value="UniProtKB-SubCell"/>
</dbReference>
<dbReference type="KEGG" id="smax:FJR03_04895"/>
<evidence type="ECO:0000256" key="1">
    <source>
        <dbReference type="ARBA" id="ARBA00004370"/>
    </source>
</evidence>
<accession>A0A7M1AUL4</accession>
<reference evidence="8 9" key="1">
    <citation type="submission" date="2019-06" db="EMBL/GenBank/DDBJ databases">
        <title>Sulfurimonas gotlandica sp. nov., a chemoautotrophic and psychrotolerant epsilonproteobacterium isolated from a pelagic redoxcline, and an emended description of the genus Sulfurimonas.</title>
        <authorList>
            <person name="Wang S."/>
            <person name="Jiang L."/>
            <person name="Shao Z."/>
        </authorList>
    </citation>
    <scope>NUCLEOTIDE SEQUENCE [LARGE SCALE GENOMIC DNA]</scope>
    <source>
        <strain evidence="8 9">B2</strain>
    </source>
</reference>
<dbReference type="GO" id="GO:0008381">
    <property type="term" value="F:mechanosensitive monoatomic ion channel activity"/>
    <property type="evidence" value="ECO:0007669"/>
    <property type="project" value="UniProtKB-ARBA"/>
</dbReference>
<feature type="domain" description="Mechanosensitive ion channel MscS" evidence="7">
    <location>
        <begin position="259"/>
        <end position="340"/>
    </location>
</feature>
<dbReference type="EMBL" id="CP041165">
    <property type="protein sequence ID" value="QOP41114.1"/>
    <property type="molecule type" value="Genomic_DNA"/>
</dbReference>
<dbReference type="PANTHER" id="PTHR30566:SF5">
    <property type="entry name" value="MECHANOSENSITIVE ION CHANNEL PROTEIN 1, MITOCHONDRIAL-RELATED"/>
    <property type="match status" value="1"/>
</dbReference>
<dbReference type="InterPro" id="IPR023408">
    <property type="entry name" value="MscS_beta-dom_sf"/>
</dbReference>
<evidence type="ECO:0000256" key="4">
    <source>
        <dbReference type="ARBA" id="ARBA00023136"/>
    </source>
</evidence>
<organism evidence="8 9">
    <name type="scientific">Sulfurimonas marina</name>
    <dbReference type="NCBI Taxonomy" id="2590551"/>
    <lineage>
        <taxon>Bacteria</taxon>
        <taxon>Pseudomonadati</taxon>
        <taxon>Campylobacterota</taxon>
        <taxon>Epsilonproteobacteria</taxon>
        <taxon>Campylobacterales</taxon>
        <taxon>Sulfurimonadaceae</taxon>
        <taxon>Sulfurimonas</taxon>
    </lineage>
</organism>
<keyword evidence="2 6" id="KW-0812">Transmembrane</keyword>
<keyword evidence="4 6" id="KW-0472">Membrane</keyword>
<dbReference type="AlphaFoldDB" id="A0A7M1AUL4"/>
<dbReference type="Proteomes" id="UP000593910">
    <property type="component" value="Chromosome"/>
</dbReference>
<evidence type="ECO:0000256" key="3">
    <source>
        <dbReference type="ARBA" id="ARBA00022989"/>
    </source>
</evidence>
<feature type="transmembrane region" description="Helical" evidence="6">
    <location>
        <begin position="241"/>
        <end position="271"/>
    </location>
</feature>
<evidence type="ECO:0000256" key="2">
    <source>
        <dbReference type="ARBA" id="ARBA00022692"/>
    </source>
</evidence>
<feature type="transmembrane region" description="Helical" evidence="6">
    <location>
        <begin position="191"/>
        <end position="210"/>
    </location>
</feature>
<keyword evidence="3 6" id="KW-1133">Transmembrane helix</keyword>
<dbReference type="SUPFAM" id="SSF50182">
    <property type="entry name" value="Sm-like ribonucleoproteins"/>
    <property type="match status" value="1"/>
</dbReference>
<protein>
    <submittedName>
        <fullName evidence="8">Mechanosensitive ion channel</fullName>
    </submittedName>
</protein>
<dbReference type="InterPro" id="IPR006685">
    <property type="entry name" value="MscS_channel_2nd"/>
</dbReference>
<evidence type="ECO:0000313" key="9">
    <source>
        <dbReference type="Proteomes" id="UP000593910"/>
    </source>
</evidence>